<comment type="caution">
    <text evidence="1">The sequence shown here is derived from an EMBL/GenBank/DDBJ whole genome shotgun (WGS) entry which is preliminary data.</text>
</comment>
<proteinExistence type="predicted"/>
<reference evidence="2" key="1">
    <citation type="journal article" date="2022" name="Mol. Ecol. Resour.">
        <title>The genomes of chicory, endive, great burdock and yacon provide insights into Asteraceae palaeo-polyploidization history and plant inulin production.</title>
        <authorList>
            <person name="Fan W."/>
            <person name="Wang S."/>
            <person name="Wang H."/>
            <person name="Wang A."/>
            <person name="Jiang F."/>
            <person name="Liu H."/>
            <person name="Zhao H."/>
            <person name="Xu D."/>
            <person name="Zhang Y."/>
        </authorList>
    </citation>
    <scope>NUCLEOTIDE SEQUENCE [LARGE SCALE GENOMIC DNA]</scope>
    <source>
        <strain evidence="2">cv. Niubang</strain>
    </source>
</reference>
<gene>
    <name evidence="1" type="ORF">L6452_04173</name>
</gene>
<accession>A0ACB9FQW3</accession>
<organism evidence="1 2">
    <name type="scientific">Arctium lappa</name>
    <name type="common">Greater burdock</name>
    <name type="synonym">Lappa major</name>
    <dbReference type="NCBI Taxonomy" id="4217"/>
    <lineage>
        <taxon>Eukaryota</taxon>
        <taxon>Viridiplantae</taxon>
        <taxon>Streptophyta</taxon>
        <taxon>Embryophyta</taxon>
        <taxon>Tracheophyta</taxon>
        <taxon>Spermatophyta</taxon>
        <taxon>Magnoliopsida</taxon>
        <taxon>eudicotyledons</taxon>
        <taxon>Gunneridae</taxon>
        <taxon>Pentapetalae</taxon>
        <taxon>asterids</taxon>
        <taxon>campanulids</taxon>
        <taxon>Asterales</taxon>
        <taxon>Asteraceae</taxon>
        <taxon>Carduoideae</taxon>
        <taxon>Cardueae</taxon>
        <taxon>Arctiinae</taxon>
        <taxon>Arctium</taxon>
    </lineage>
</organism>
<sequence>MEEKRDQVLIWTLQIPIFTVVHRTSLITNQPTSLLSTSSPSTRSPLTPSSPNRPLLPFNRNSLTPPRLHSRLQWSVNSSRLHL</sequence>
<protein>
    <submittedName>
        <fullName evidence="1">Uncharacterized protein</fullName>
    </submittedName>
</protein>
<evidence type="ECO:0000313" key="1">
    <source>
        <dbReference type="EMBL" id="KAI3772977.1"/>
    </source>
</evidence>
<dbReference type="EMBL" id="CM042047">
    <property type="protein sequence ID" value="KAI3772977.1"/>
    <property type="molecule type" value="Genomic_DNA"/>
</dbReference>
<evidence type="ECO:0000313" key="2">
    <source>
        <dbReference type="Proteomes" id="UP001055879"/>
    </source>
</evidence>
<reference evidence="1 2" key="2">
    <citation type="journal article" date="2022" name="Mol. Ecol. Resour.">
        <title>The genomes of chicory, endive, great burdock and yacon provide insights into Asteraceae paleo-polyploidization history and plant inulin production.</title>
        <authorList>
            <person name="Fan W."/>
            <person name="Wang S."/>
            <person name="Wang H."/>
            <person name="Wang A."/>
            <person name="Jiang F."/>
            <person name="Liu H."/>
            <person name="Zhao H."/>
            <person name="Xu D."/>
            <person name="Zhang Y."/>
        </authorList>
    </citation>
    <scope>NUCLEOTIDE SEQUENCE [LARGE SCALE GENOMIC DNA]</scope>
    <source>
        <strain evidence="2">cv. Niubang</strain>
    </source>
</reference>
<name>A0ACB9FQW3_ARCLA</name>
<dbReference type="Proteomes" id="UP001055879">
    <property type="component" value="Linkage Group LG01"/>
</dbReference>
<keyword evidence="2" id="KW-1185">Reference proteome</keyword>